<dbReference type="Gene3D" id="1.20.810.10">
    <property type="entry name" value="Cytochrome Bc1 Complex, Chain C"/>
    <property type="match status" value="1"/>
</dbReference>
<feature type="binding site" description="axial binding residue" evidence="19">
    <location>
        <position position="98"/>
    </location>
    <ligand>
        <name>heme b</name>
        <dbReference type="ChEBI" id="CHEBI:60344"/>
        <label>b566</label>
    </ligand>
    <ligandPart>
        <name>Fe</name>
        <dbReference type="ChEBI" id="CHEBI:18248"/>
    </ligandPart>
</feature>
<evidence type="ECO:0000256" key="10">
    <source>
        <dbReference type="ARBA" id="ARBA00022792"/>
    </source>
</evidence>
<dbReference type="AlphaFoldDB" id="A0A1V0PMA8"/>
<dbReference type="PROSITE" id="PS51002">
    <property type="entry name" value="CYTB_NTER"/>
    <property type="match status" value="1"/>
</dbReference>
<dbReference type="CDD" id="cd00290">
    <property type="entry name" value="cytochrome_b_C"/>
    <property type="match status" value="1"/>
</dbReference>
<evidence type="ECO:0000256" key="18">
    <source>
        <dbReference type="PIRSR" id="PIRSR038885-1"/>
    </source>
</evidence>
<evidence type="ECO:0000256" key="7">
    <source>
        <dbReference type="ARBA" id="ARBA00022660"/>
    </source>
</evidence>
<evidence type="ECO:0000256" key="3">
    <source>
        <dbReference type="ARBA" id="ARBA00011660"/>
    </source>
</evidence>
<feature type="binding site" description="axial binding residue" evidence="19">
    <location>
        <position position="197"/>
    </location>
    <ligand>
        <name>heme b</name>
        <dbReference type="ChEBI" id="CHEBI:60344"/>
        <label>b566</label>
    </ligand>
    <ligandPart>
        <name>Fe</name>
        <dbReference type="ChEBI" id="CHEBI:18248"/>
    </ligandPart>
</feature>
<dbReference type="FunFam" id="1.20.810.10:FF:000002">
    <property type="entry name" value="Cytochrome b"/>
    <property type="match status" value="1"/>
</dbReference>
<dbReference type="GO" id="GO:0045275">
    <property type="term" value="C:respiratory chain complex III"/>
    <property type="evidence" value="ECO:0007669"/>
    <property type="project" value="InterPro"/>
</dbReference>
<keyword evidence="13 19" id="KW-0408">Iron</keyword>
<feature type="transmembrane region" description="Helical" evidence="20">
    <location>
        <begin position="114"/>
        <end position="134"/>
    </location>
</feature>
<comment type="function">
    <text evidence="1 20">Component of the ubiquinol-cytochrome c reductase complex (complex III or cytochrome b-c1 complex) that is part of the mitochondrial respiratory chain. The b-c1 complex mediates electron transfer from ubiquinol to cytochrome c. Contributes to the generation of a proton gradient across the mitochondrial membrane that is then used for ATP synthesis.</text>
</comment>
<evidence type="ECO:0000256" key="15">
    <source>
        <dbReference type="ARBA" id="ARBA00023128"/>
    </source>
</evidence>
<dbReference type="PANTHER" id="PTHR19271">
    <property type="entry name" value="CYTOCHROME B"/>
    <property type="match status" value="1"/>
</dbReference>
<feature type="binding site" evidence="18">
    <location>
        <position position="202"/>
    </location>
    <ligand>
        <name>a ubiquinone</name>
        <dbReference type="ChEBI" id="CHEBI:16389"/>
    </ligand>
</feature>
<comment type="similarity">
    <text evidence="17 20">Belongs to the cytochrome b family.</text>
</comment>
<dbReference type="InterPro" id="IPR036150">
    <property type="entry name" value="Cyt_b/b6_C_sf"/>
</dbReference>
<dbReference type="GO" id="GO:0046872">
    <property type="term" value="F:metal ion binding"/>
    <property type="evidence" value="ECO:0007669"/>
    <property type="project" value="UniProtKB-UniRule"/>
</dbReference>
<evidence type="ECO:0000259" key="22">
    <source>
        <dbReference type="PROSITE" id="PS51003"/>
    </source>
</evidence>
<proteinExistence type="inferred from homology"/>
<evidence type="ECO:0000256" key="8">
    <source>
        <dbReference type="ARBA" id="ARBA00022692"/>
    </source>
</evidence>
<sequence>MTAIMRKQHPIMKIINYSFIDLPTPPNISAWWNFGSLLGVCLIIQTITGLFLAMHYTADISLAFSSVAHIHRDVQFGWLIRNMHANGASLFFICIYLHIGRGLYYGSYMYKETWNIGVILLLLVMATAFMGYVLPWGQMSFWGATVITNLLSAMPYIGNTLVEWIWGGFAVDNATLTRFFTIHFLTPFLIMATSMLHLIFLHETGSNNPTGLNSNSDKIPFHPYFSYKDMLGVLLMLLVLLSLVLFSPNILGDPENFTPANPLVTPPHIKPEWYFLFAYAILRSIPNKLGGVLALLFSILVLFIVPTLHLSKQRTMMFRPLSQLLFWLLISDILILTWIGGQPVEHPFIIIGQLASMLYFMLFLIFLPAIAALENTLLKW</sequence>
<evidence type="ECO:0000256" key="20">
    <source>
        <dbReference type="RuleBase" id="RU362117"/>
    </source>
</evidence>
<dbReference type="CDD" id="cd00284">
    <property type="entry name" value="Cytochrome_b_N"/>
    <property type="match status" value="1"/>
</dbReference>
<feature type="transmembrane region" description="Helical" evidence="20">
    <location>
        <begin position="178"/>
        <end position="201"/>
    </location>
</feature>
<dbReference type="InterPro" id="IPR027387">
    <property type="entry name" value="Cytb/b6-like_sf"/>
</dbReference>
<evidence type="ECO:0000256" key="19">
    <source>
        <dbReference type="PIRSR" id="PIRSR038885-2"/>
    </source>
</evidence>
<organism evidence="23">
    <name type="scientific">Ophisops leschenaultii</name>
    <dbReference type="NCBI Taxonomy" id="1973253"/>
    <lineage>
        <taxon>Eukaryota</taxon>
        <taxon>Metazoa</taxon>
        <taxon>Chordata</taxon>
        <taxon>Craniata</taxon>
        <taxon>Vertebrata</taxon>
        <taxon>Euteleostomi</taxon>
        <taxon>Lepidosauria</taxon>
        <taxon>Squamata</taxon>
        <taxon>Bifurcata</taxon>
        <taxon>Unidentata</taxon>
        <taxon>Episquamata</taxon>
        <taxon>Laterata</taxon>
        <taxon>Lacertibaenia</taxon>
        <taxon>Lacertidae</taxon>
        <taxon>Ophisops</taxon>
    </lineage>
</organism>
<keyword evidence="9 19" id="KW-0479">Metal-binding</keyword>
<keyword evidence="11 20" id="KW-0249">Electron transport</keyword>
<evidence type="ECO:0000256" key="16">
    <source>
        <dbReference type="ARBA" id="ARBA00023136"/>
    </source>
</evidence>
<dbReference type="PANTHER" id="PTHR19271:SF16">
    <property type="entry name" value="CYTOCHROME B"/>
    <property type="match status" value="1"/>
</dbReference>
<evidence type="ECO:0000256" key="11">
    <source>
        <dbReference type="ARBA" id="ARBA00022982"/>
    </source>
</evidence>
<dbReference type="GO" id="GO:0005743">
    <property type="term" value="C:mitochondrial inner membrane"/>
    <property type="evidence" value="ECO:0007669"/>
    <property type="project" value="UniProtKB-SubCell"/>
</dbReference>
<feature type="binding site" description="axial binding residue" evidence="19">
    <location>
        <position position="84"/>
    </location>
    <ligand>
        <name>heme b</name>
        <dbReference type="ChEBI" id="CHEBI:60344"/>
        <label>b562</label>
    </ligand>
    <ligandPart>
        <name>Fe</name>
        <dbReference type="ChEBI" id="CHEBI:18248"/>
    </ligandPart>
</feature>
<keyword evidence="16 20" id="KW-0472">Membrane</keyword>
<feature type="binding site" description="axial binding residue" evidence="19">
    <location>
        <position position="183"/>
    </location>
    <ligand>
        <name>heme b</name>
        <dbReference type="ChEBI" id="CHEBI:60344"/>
        <label>b562</label>
    </ligand>
    <ligandPart>
        <name>Fe</name>
        <dbReference type="ChEBI" id="CHEBI:18248"/>
    </ligandPart>
</feature>
<evidence type="ECO:0000256" key="14">
    <source>
        <dbReference type="ARBA" id="ARBA00023075"/>
    </source>
</evidence>
<evidence type="ECO:0000256" key="6">
    <source>
        <dbReference type="ARBA" id="ARBA00022617"/>
    </source>
</evidence>
<dbReference type="GO" id="GO:0006122">
    <property type="term" value="P:mitochondrial electron transport, ubiquinol to cytochrome c"/>
    <property type="evidence" value="ECO:0007669"/>
    <property type="project" value="TreeGrafter"/>
</dbReference>
<keyword evidence="6 19" id="KW-0349">Heme</keyword>
<evidence type="ECO:0000256" key="13">
    <source>
        <dbReference type="ARBA" id="ARBA00023004"/>
    </source>
</evidence>
<keyword evidence="8 20" id="KW-0812">Transmembrane</keyword>
<feature type="transmembrane region" description="Helical" evidence="20">
    <location>
        <begin position="231"/>
        <end position="251"/>
    </location>
</feature>
<evidence type="ECO:0000259" key="21">
    <source>
        <dbReference type="PROSITE" id="PS51002"/>
    </source>
</evidence>
<feature type="transmembrane region" description="Helical" evidence="20">
    <location>
        <begin position="321"/>
        <end position="341"/>
    </location>
</feature>
<keyword evidence="10" id="KW-0999">Mitochondrion inner membrane</keyword>
<dbReference type="InterPro" id="IPR030689">
    <property type="entry name" value="Cytochrome_b"/>
</dbReference>
<accession>A0A1V0PMA8</accession>
<keyword evidence="12 20" id="KW-1133">Transmembrane helix</keyword>
<evidence type="ECO:0000256" key="1">
    <source>
        <dbReference type="ARBA" id="ARBA00002566"/>
    </source>
</evidence>
<evidence type="ECO:0000256" key="2">
    <source>
        <dbReference type="ARBA" id="ARBA00004448"/>
    </source>
</evidence>
<evidence type="ECO:0000256" key="4">
    <source>
        <dbReference type="ARBA" id="ARBA00013531"/>
    </source>
</evidence>
<dbReference type="PIRSF" id="PIRSF038885">
    <property type="entry name" value="COB"/>
    <property type="match status" value="1"/>
</dbReference>
<evidence type="ECO:0000256" key="12">
    <source>
        <dbReference type="ARBA" id="ARBA00022989"/>
    </source>
</evidence>
<dbReference type="SUPFAM" id="SSF81648">
    <property type="entry name" value="a domain/subunit of cytochrome bc1 complex (Ubiquinol-cytochrome c reductase)"/>
    <property type="match status" value="1"/>
</dbReference>
<protein>
    <recommendedName>
        <fullName evidence="4 20">Cytochrome b</fullName>
    </recommendedName>
</protein>
<dbReference type="GO" id="GO:0016491">
    <property type="term" value="F:oxidoreductase activity"/>
    <property type="evidence" value="ECO:0007669"/>
    <property type="project" value="UniProtKB-UniRule"/>
</dbReference>
<comment type="cofactor">
    <cofactor evidence="20">
        <name>heme b</name>
        <dbReference type="ChEBI" id="CHEBI:60344"/>
    </cofactor>
    <text evidence="20">Binds 2 heme groups non-covalently.</text>
</comment>
<dbReference type="InterPro" id="IPR016174">
    <property type="entry name" value="Di-haem_cyt_TM"/>
</dbReference>
<dbReference type="PROSITE" id="PS51003">
    <property type="entry name" value="CYTB_CTER"/>
    <property type="match status" value="1"/>
</dbReference>
<evidence type="ECO:0000313" key="23">
    <source>
        <dbReference type="EMBL" id="ARE30541.1"/>
    </source>
</evidence>
<dbReference type="InterPro" id="IPR005797">
    <property type="entry name" value="Cyt_b/b6_N"/>
</dbReference>
<dbReference type="SUPFAM" id="SSF81342">
    <property type="entry name" value="Transmembrane di-heme cytochromes"/>
    <property type="match status" value="1"/>
</dbReference>
<keyword evidence="7 20" id="KW-0679">Respiratory chain</keyword>
<name>A0A1V0PMA8_9SAUR</name>
<reference evidence="23" key="1">
    <citation type="journal article" date="2017" name="J. Biogeogr.">
        <title>A phylogeny of opena??habitat lizards (Squamata: Lacertidae: Ophisops) supports the antiquity of Indian grassy biomes.</title>
        <authorList>
            <person name="Agarwal I."/>
            <person name="Ramakrishnan U."/>
        </authorList>
    </citation>
    <scope>NUCLEOTIDE SEQUENCE</scope>
</reference>
<feature type="transmembrane region" description="Helical" evidence="20">
    <location>
        <begin position="78"/>
        <end position="99"/>
    </location>
</feature>
<keyword evidence="15 20" id="KW-0496">Mitochondrion</keyword>
<dbReference type="Pfam" id="PF00033">
    <property type="entry name" value="Cytochrome_B"/>
    <property type="match status" value="1"/>
</dbReference>
<keyword evidence="14" id="KW-0830">Ubiquinone</keyword>
<dbReference type="EMBL" id="KX753526">
    <property type="protein sequence ID" value="ARE30541.1"/>
    <property type="molecule type" value="Genomic_DNA"/>
</dbReference>
<dbReference type="InterPro" id="IPR048259">
    <property type="entry name" value="Cytochrome_b_N_euk/bac"/>
</dbReference>
<feature type="domain" description="Cytochrome b/b6 N-terminal region profile" evidence="21">
    <location>
        <begin position="1"/>
        <end position="210"/>
    </location>
</feature>
<feature type="domain" description="Cytochrome b/b6 C-terminal region profile" evidence="22">
    <location>
        <begin position="211"/>
        <end position="380"/>
    </location>
</feature>
<dbReference type="InterPro" id="IPR005798">
    <property type="entry name" value="Cyt_b/b6_C"/>
</dbReference>
<geneLocation type="mitochondrion" evidence="23"/>
<feature type="transmembrane region" description="Helical" evidence="20">
    <location>
        <begin position="141"/>
        <end position="158"/>
    </location>
</feature>
<feature type="transmembrane region" description="Helical" evidence="20">
    <location>
        <begin position="347"/>
        <end position="373"/>
    </location>
</feature>
<dbReference type="Pfam" id="PF00032">
    <property type="entry name" value="Cytochrom_B_C"/>
    <property type="match status" value="1"/>
</dbReference>
<keyword evidence="5 20" id="KW-0813">Transport</keyword>
<comment type="cofactor">
    <cofactor evidence="19">
        <name>heme</name>
        <dbReference type="ChEBI" id="CHEBI:30413"/>
    </cofactor>
    <text evidence="19">Binds 2 heme groups non-covalently.</text>
</comment>
<comment type="subunit">
    <text evidence="3">The cytochrome bc1 complex contains 3 respiratory subunits (MT-CYB, CYC1 and UQCRFS1), 2 core proteins (UQCRC1 and UQCRC2) and probably 6 low-molecular weight proteins.</text>
</comment>
<dbReference type="InterPro" id="IPR048260">
    <property type="entry name" value="Cytochrome_b_C_euk/bac"/>
</dbReference>
<evidence type="ECO:0000256" key="5">
    <source>
        <dbReference type="ARBA" id="ARBA00022448"/>
    </source>
</evidence>
<comment type="subcellular location">
    <subcellularLocation>
        <location evidence="2">Mitochondrion inner membrane</location>
        <topology evidence="2">Multi-pass membrane protein</topology>
    </subcellularLocation>
</comment>
<feature type="transmembrane region" description="Helical" evidence="20">
    <location>
        <begin position="31"/>
        <end position="57"/>
    </location>
</feature>
<feature type="transmembrane region" description="Helical" evidence="20">
    <location>
        <begin position="289"/>
        <end position="309"/>
    </location>
</feature>
<evidence type="ECO:0000256" key="9">
    <source>
        <dbReference type="ARBA" id="ARBA00022723"/>
    </source>
</evidence>
<evidence type="ECO:0000256" key="17">
    <source>
        <dbReference type="ARBA" id="ARBA00061233"/>
    </source>
</evidence>
<dbReference type="GO" id="GO:0008121">
    <property type="term" value="F:quinol-cytochrome-c reductase activity"/>
    <property type="evidence" value="ECO:0007669"/>
    <property type="project" value="InterPro"/>
</dbReference>